<dbReference type="GeneID" id="94350588"/>
<evidence type="ECO:0000256" key="1">
    <source>
        <dbReference type="SAM" id="MobiDB-lite"/>
    </source>
</evidence>
<keyword evidence="4" id="KW-1185">Reference proteome</keyword>
<sequence>MPVALSNFVRISCIEVLKAQKSRGIRNSNATEVCEEKKRHGPPPTGNAKRGGMKSTSKTREQTMTSKLTCLRREKKNSAPRARFLMIISYDVSILFVFLCHAVYWLVRLRASIVCKTR</sequence>
<feature type="transmembrane region" description="Helical" evidence="2">
    <location>
        <begin position="82"/>
        <end position="107"/>
    </location>
</feature>
<dbReference type="RefSeq" id="XP_067823529.1">
    <property type="nucleotide sequence ID" value="XM_067964917.1"/>
</dbReference>
<name>A0A976ILL7_BRELC</name>
<evidence type="ECO:0000313" key="4">
    <source>
        <dbReference type="Proteomes" id="UP000294530"/>
    </source>
</evidence>
<comment type="caution">
    <text evidence="3">The sequence shown here is derived from an EMBL/GenBank/DDBJ whole genome shotgun (WGS) entry which is preliminary data.</text>
</comment>
<evidence type="ECO:0000256" key="2">
    <source>
        <dbReference type="SAM" id="Phobius"/>
    </source>
</evidence>
<dbReference type="KEGG" id="blac:94350588"/>
<gene>
    <name evidence="3" type="ORF">CCR75_006850</name>
</gene>
<keyword evidence="2" id="KW-1133">Transmembrane helix</keyword>
<protein>
    <recommendedName>
        <fullName evidence="5">Transmembrane protein</fullName>
    </recommendedName>
</protein>
<keyword evidence="2" id="KW-0812">Transmembrane</keyword>
<organism evidence="3 4">
    <name type="scientific">Bremia lactucae</name>
    <name type="common">Lettuce downy mildew</name>
    <dbReference type="NCBI Taxonomy" id="4779"/>
    <lineage>
        <taxon>Eukaryota</taxon>
        <taxon>Sar</taxon>
        <taxon>Stramenopiles</taxon>
        <taxon>Oomycota</taxon>
        <taxon>Peronosporomycetes</taxon>
        <taxon>Peronosporales</taxon>
        <taxon>Peronosporaceae</taxon>
        <taxon>Bremia</taxon>
    </lineage>
</organism>
<accession>A0A976ILL7</accession>
<dbReference type="EMBL" id="SHOA02000009">
    <property type="protein sequence ID" value="TDH74031.1"/>
    <property type="molecule type" value="Genomic_DNA"/>
</dbReference>
<evidence type="ECO:0000313" key="3">
    <source>
        <dbReference type="EMBL" id="TDH74031.1"/>
    </source>
</evidence>
<dbReference type="Proteomes" id="UP000294530">
    <property type="component" value="Unassembled WGS sequence"/>
</dbReference>
<proteinExistence type="predicted"/>
<evidence type="ECO:0008006" key="5">
    <source>
        <dbReference type="Google" id="ProtNLM"/>
    </source>
</evidence>
<keyword evidence="2" id="KW-0472">Membrane</keyword>
<feature type="region of interest" description="Disordered" evidence="1">
    <location>
        <begin position="30"/>
        <end position="67"/>
    </location>
</feature>
<dbReference type="AlphaFoldDB" id="A0A976ILL7"/>
<reference evidence="3 4" key="1">
    <citation type="journal article" date="2021" name="Genome Biol.">
        <title>AFLAP: assembly-free linkage analysis pipeline using k-mers from genome sequencing data.</title>
        <authorList>
            <person name="Fletcher K."/>
            <person name="Zhang L."/>
            <person name="Gil J."/>
            <person name="Han R."/>
            <person name="Cavanaugh K."/>
            <person name="Michelmore R."/>
        </authorList>
    </citation>
    <scope>NUCLEOTIDE SEQUENCE [LARGE SCALE GENOMIC DNA]</scope>
    <source>
        <strain evidence="3 4">SF5</strain>
    </source>
</reference>